<evidence type="ECO:0000313" key="2">
    <source>
        <dbReference type="EMBL" id="CUM72855.1"/>
    </source>
</evidence>
<sequence>MKKTKIPRKKVRGKKATFKIKIMKGTVKKIKITGKKTVKAGKTLSLKAKVTASKGANKKLKWTSSNTKYATVSGSGKVKALKAGKKKSVKITAMATDGSGKKATITIKIK</sequence>
<dbReference type="NCBIfam" id="TIGR01965">
    <property type="entry name" value="VCBS_repeat"/>
    <property type="match status" value="1"/>
</dbReference>
<dbReference type="Proteomes" id="UP000095598">
    <property type="component" value="Unassembled WGS sequence"/>
</dbReference>
<evidence type="ECO:0000313" key="3">
    <source>
        <dbReference type="Proteomes" id="UP000095598"/>
    </source>
</evidence>
<protein>
    <submittedName>
        <fullName evidence="2">Bacterial Ig-like domain (Group 2)</fullName>
    </submittedName>
</protein>
<dbReference type="InterPro" id="IPR003343">
    <property type="entry name" value="Big_2"/>
</dbReference>
<dbReference type="Pfam" id="PF02368">
    <property type="entry name" value="Big_2"/>
    <property type="match status" value="1"/>
</dbReference>
<name>A0A173R4Y7_ANAHA</name>
<dbReference type="SUPFAM" id="SSF49373">
    <property type="entry name" value="Invasin/intimin cell-adhesion fragments"/>
    <property type="match status" value="1"/>
</dbReference>
<reference evidence="2 3" key="1">
    <citation type="submission" date="2015-09" db="EMBL/GenBank/DDBJ databases">
        <authorList>
            <consortium name="Pathogen Informatics"/>
        </authorList>
    </citation>
    <scope>NUCLEOTIDE SEQUENCE [LARGE SCALE GENOMIC DNA]</scope>
    <source>
        <strain evidence="2 3">2789STDY5608868</strain>
    </source>
</reference>
<dbReference type="InterPro" id="IPR008964">
    <property type="entry name" value="Invasin/intimin_cell_adhesion"/>
</dbReference>
<dbReference type="InterPro" id="IPR010221">
    <property type="entry name" value="VCBS_dom"/>
</dbReference>
<feature type="domain" description="BIG2" evidence="1">
    <location>
        <begin position="26"/>
        <end position="105"/>
    </location>
</feature>
<dbReference type="EMBL" id="CYXT01000001">
    <property type="protein sequence ID" value="CUM72855.1"/>
    <property type="molecule type" value="Genomic_DNA"/>
</dbReference>
<dbReference type="AlphaFoldDB" id="A0A173R4Y7"/>
<dbReference type="RefSeq" id="WP_055257606.1">
    <property type="nucleotide sequence ID" value="NZ_CYXT01000001.1"/>
</dbReference>
<dbReference type="SMART" id="SM00635">
    <property type="entry name" value="BID_2"/>
    <property type="match status" value="1"/>
</dbReference>
<evidence type="ECO:0000259" key="1">
    <source>
        <dbReference type="SMART" id="SM00635"/>
    </source>
</evidence>
<accession>A0A173R4Y7</accession>
<organism evidence="2 3">
    <name type="scientific">Anaerostipes hadrus</name>
    <dbReference type="NCBI Taxonomy" id="649756"/>
    <lineage>
        <taxon>Bacteria</taxon>
        <taxon>Bacillati</taxon>
        <taxon>Bacillota</taxon>
        <taxon>Clostridia</taxon>
        <taxon>Lachnospirales</taxon>
        <taxon>Lachnospiraceae</taxon>
        <taxon>Anaerostipes</taxon>
    </lineage>
</organism>
<gene>
    <name evidence="2" type="ORF">ERS852425_00267</name>
</gene>
<dbReference type="Gene3D" id="2.60.40.1080">
    <property type="match status" value="1"/>
</dbReference>
<proteinExistence type="predicted"/>